<dbReference type="Pfam" id="PF13450">
    <property type="entry name" value="NAD_binding_8"/>
    <property type="match status" value="1"/>
</dbReference>
<accession>A0A0R3CY00</accession>
<dbReference type="PANTHER" id="PTHR42784">
    <property type="entry name" value="PYRANOSE 2-OXIDASE"/>
    <property type="match status" value="1"/>
</dbReference>
<proteinExistence type="inferred from homology"/>
<dbReference type="EMBL" id="LJYG01000112">
    <property type="protein sequence ID" value="KRQ00990.1"/>
    <property type="molecule type" value="Genomic_DNA"/>
</dbReference>
<dbReference type="RefSeq" id="WP_057758592.1">
    <property type="nucleotide sequence ID" value="NZ_LJYG01000112.1"/>
</dbReference>
<comment type="cofactor">
    <cofactor evidence="1">
        <name>FAD</name>
        <dbReference type="ChEBI" id="CHEBI:57692"/>
    </cofactor>
</comment>
<keyword evidence="5" id="KW-0560">Oxidoreductase</keyword>
<gene>
    <name evidence="7" type="ORF">AOQ71_39035</name>
</gene>
<evidence type="ECO:0000313" key="7">
    <source>
        <dbReference type="EMBL" id="KRQ00990.1"/>
    </source>
</evidence>
<dbReference type="SUPFAM" id="SSF51905">
    <property type="entry name" value="FAD/NAD(P)-binding domain"/>
    <property type="match status" value="1"/>
</dbReference>
<name>A0A0R3CY00_9BRAD</name>
<feature type="domain" description="Glucose-methanol-choline oxidoreductase C-terminal" evidence="6">
    <location>
        <begin position="481"/>
        <end position="605"/>
    </location>
</feature>
<dbReference type="Gene3D" id="3.50.50.60">
    <property type="entry name" value="FAD/NAD(P)-binding domain"/>
    <property type="match status" value="2"/>
</dbReference>
<keyword evidence="4" id="KW-0274">FAD</keyword>
<sequence length="620" mass="68980">MATRISQPEYDVIIVGSGVSGALIANQLARKQLRVLILEAGGVARESIGRYELLSAYAASTSKATDSPYCGDNILATQPDPRNTNAPDTSNYLYYPPQYSGDMFKSFYERIVGGTTWHWQAIYVRMLPTDFKLNSTYHVKQAVDWPIGYSDIEPYYVRAEEEMGVSGSMDDFRRPRFHNPMSKPYPMPPLAQSYVDQQFKEAIDEEYMDARLEGAPMPMKREMISLRPTPVPHAINSQPYDGRPVCDGRTSCVPLCPIKARYEAVFHVEKALRAGATLRKQAVVRNLDFDSEGKRVVGVHYLNWVWQEDSTKPEENGRRAVVSEGYATGRIVVLAAHGIENPMILLRSNAARSCGPVLGGYLMDHPMKQSFALAKAPVFPYRGPQTTSHIEGFRDGAFREVYASFKCSIKNDGWASTIASWPRGSGRFPSTAQGDWLPGSIVNLVRDFGYAGTKLKETLAKHATHQITLNSACEQLPILENRVSLAPADKKDDLGLERPQIAYKVFDNDGGYVERCFHKIIQFHNKVFDHIGVTHRFMMDDQPTFKLFLGSGHIMGTTRMGTDRTKAVVDPECRAFDHPNLFVVGSSVFPTGANANPTSTVAALALRAADSIERQLRSGS</sequence>
<dbReference type="GO" id="GO:0016614">
    <property type="term" value="F:oxidoreductase activity, acting on CH-OH group of donors"/>
    <property type="evidence" value="ECO:0007669"/>
    <property type="project" value="InterPro"/>
</dbReference>
<dbReference type="InterPro" id="IPR051473">
    <property type="entry name" value="P2Ox-like"/>
</dbReference>
<keyword evidence="3" id="KW-0285">Flavoprotein</keyword>
<evidence type="ECO:0000256" key="2">
    <source>
        <dbReference type="ARBA" id="ARBA00010790"/>
    </source>
</evidence>
<comment type="caution">
    <text evidence="7">The sequence shown here is derived from an EMBL/GenBank/DDBJ whole genome shotgun (WGS) entry which is preliminary data.</text>
</comment>
<evidence type="ECO:0000256" key="4">
    <source>
        <dbReference type="ARBA" id="ARBA00022827"/>
    </source>
</evidence>
<dbReference type="AlphaFoldDB" id="A0A0R3CY00"/>
<keyword evidence="8" id="KW-1185">Reference proteome</keyword>
<dbReference type="InterPro" id="IPR036188">
    <property type="entry name" value="FAD/NAD-bd_sf"/>
</dbReference>
<dbReference type="OrthoDB" id="9798604at2"/>
<dbReference type="Proteomes" id="UP000051936">
    <property type="component" value="Unassembled WGS sequence"/>
</dbReference>
<evidence type="ECO:0000313" key="8">
    <source>
        <dbReference type="Proteomes" id="UP000051936"/>
    </source>
</evidence>
<dbReference type="Pfam" id="PF05199">
    <property type="entry name" value="GMC_oxred_C"/>
    <property type="match status" value="1"/>
</dbReference>
<comment type="similarity">
    <text evidence="2">Belongs to the GMC oxidoreductase family.</text>
</comment>
<dbReference type="PANTHER" id="PTHR42784:SF1">
    <property type="entry name" value="PYRANOSE 2-OXIDASE"/>
    <property type="match status" value="1"/>
</dbReference>
<evidence type="ECO:0000256" key="1">
    <source>
        <dbReference type="ARBA" id="ARBA00001974"/>
    </source>
</evidence>
<organism evidence="7 8">
    <name type="scientific">Bradyrhizobium manausense</name>
    <dbReference type="NCBI Taxonomy" id="989370"/>
    <lineage>
        <taxon>Bacteria</taxon>
        <taxon>Pseudomonadati</taxon>
        <taxon>Pseudomonadota</taxon>
        <taxon>Alphaproteobacteria</taxon>
        <taxon>Hyphomicrobiales</taxon>
        <taxon>Nitrobacteraceae</taxon>
        <taxon>Bradyrhizobium</taxon>
    </lineage>
</organism>
<evidence type="ECO:0000256" key="3">
    <source>
        <dbReference type="ARBA" id="ARBA00022630"/>
    </source>
</evidence>
<reference evidence="7 8" key="1">
    <citation type="submission" date="2015-09" db="EMBL/GenBank/DDBJ databases">
        <title>Draft Genome Sequence of Bradyrhizobium manausense Strain BR 3351T, a Novel Symbiotic Nitrogen-Fixing Alphaproteobacterium Isolated from Brazilian Amazon Rain Forest.</title>
        <authorList>
            <person name="De Araujo J.L."/>
            <person name="Zilli J.E."/>
        </authorList>
    </citation>
    <scope>NUCLEOTIDE SEQUENCE [LARGE SCALE GENOMIC DNA]</scope>
    <source>
        <strain evidence="7 8">BR3351</strain>
    </source>
</reference>
<dbReference type="STRING" id="989370.AOQ71_39035"/>
<evidence type="ECO:0000256" key="5">
    <source>
        <dbReference type="ARBA" id="ARBA00023002"/>
    </source>
</evidence>
<evidence type="ECO:0000259" key="6">
    <source>
        <dbReference type="Pfam" id="PF05199"/>
    </source>
</evidence>
<dbReference type="InterPro" id="IPR007867">
    <property type="entry name" value="GMC_OxRtase_C"/>
</dbReference>
<protein>
    <recommendedName>
        <fullName evidence="6">Glucose-methanol-choline oxidoreductase C-terminal domain-containing protein</fullName>
    </recommendedName>
</protein>